<comment type="caution">
    <text evidence="1">The sequence shown here is derived from an EMBL/GenBank/DDBJ whole genome shotgun (WGS) entry which is preliminary data.</text>
</comment>
<accession>A0A6L8VKA7</accession>
<sequence length="63" mass="6733">MGMIAETFTRVALGQTLAQVPVQDRPVRRAPRPQLRLAAPMQGGPFALGAVQGLVCLLRGPRP</sequence>
<name>A0A6L8VKA7_9RHOB</name>
<proteinExistence type="predicted"/>
<keyword evidence="2" id="KW-1185">Reference proteome</keyword>
<dbReference type="RefSeq" id="WP_161348017.1">
    <property type="nucleotide sequence ID" value="NZ_BMGW01000011.1"/>
</dbReference>
<evidence type="ECO:0000313" key="2">
    <source>
        <dbReference type="Proteomes" id="UP000477083"/>
    </source>
</evidence>
<dbReference type="EMBL" id="WWNR01000011">
    <property type="protein sequence ID" value="MZQ90633.1"/>
    <property type="molecule type" value="Genomic_DNA"/>
</dbReference>
<gene>
    <name evidence="1" type="ORF">GS660_16180</name>
</gene>
<dbReference type="Proteomes" id="UP000477083">
    <property type="component" value="Unassembled WGS sequence"/>
</dbReference>
<dbReference type="AlphaFoldDB" id="A0A6L8VKA7"/>
<reference evidence="1 2" key="1">
    <citation type="submission" date="2020-01" db="EMBL/GenBank/DDBJ databases">
        <title>Frigidibacter albus SP32T (=CGMCC 1.13995T).</title>
        <authorList>
            <person name="Liao X."/>
        </authorList>
    </citation>
    <scope>NUCLEOTIDE SEQUENCE [LARGE SCALE GENOMIC DNA]</scope>
    <source>
        <strain evidence="1 2">SP32</strain>
    </source>
</reference>
<evidence type="ECO:0000313" key="1">
    <source>
        <dbReference type="EMBL" id="MZQ90633.1"/>
    </source>
</evidence>
<protein>
    <submittedName>
        <fullName evidence="1">Uncharacterized protein</fullName>
    </submittedName>
</protein>
<organism evidence="1 2">
    <name type="scientific">Frigidibacter albus</name>
    <dbReference type="NCBI Taxonomy" id="1465486"/>
    <lineage>
        <taxon>Bacteria</taxon>
        <taxon>Pseudomonadati</taxon>
        <taxon>Pseudomonadota</taxon>
        <taxon>Alphaproteobacteria</taxon>
        <taxon>Rhodobacterales</taxon>
        <taxon>Paracoccaceae</taxon>
        <taxon>Frigidibacter</taxon>
    </lineage>
</organism>